<reference evidence="1 2" key="1">
    <citation type="journal article" date="2015" name="Sci. Rep.">
        <title>The power of single molecule real-time sequencing technology in the de novo assembly of a eukaryotic genome.</title>
        <authorList>
            <person name="Sakai H."/>
            <person name="Naito K."/>
            <person name="Ogiso-Tanaka E."/>
            <person name="Takahashi Y."/>
            <person name="Iseki K."/>
            <person name="Muto C."/>
            <person name="Satou K."/>
            <person name="Teruya K."/>
            <person name="Shiroma A."/>
            <person name="Shimoji M."/>
            <person name="Hirano T."/>
            <person name="Itoh T."/>
            <person name="Kaga A."/>
            <person name="Tomooka N."/>
        </authorList>
    </citation>
    <scope>NUCLEOTIDE SEQUENCE [LARGE SCALE GENOMIC DNA]</scope>
    <source>
        <strain evidence="2">cv. Shumari</strain>
    </source>
</reference>
<evidence type="ECO:0000313" key="1">
    <source>
        <dbReference type="EMBL" id="BAT90185.1"/>
    </source>
</evidence>
<keyword evidence="2" id="KW-1185">Reference proteome</keyword>
<proteinExistence type="predicted"/>
<dbReference type="EMBL" id="AP015039">
    <property type="protein sequence ID" value="BAT90185.1"/>
    <property type="molecule type" value="Genomic_DNA"/>
</dbReference>
<protein>
    <submittedName>
        <fullName evidence="1">Uncharacterized protein</fullName>
    </submittedName>
</protein>
<name>A0A0S3SBQ1_PHAAN</name>
<accession>A0A0S3SBQ1</accession>
<sequence>SINTYALVTSFHTCHPQVEKVGCSRGPTSSPIYLPFKHKKTAGNPFSSLLPNVGQHQTNCGATSTHQSRCWHRPGALVSTAWSHRCISFLLASLLLVREQRQEQRQDQPPCHPSCHSRNRRRDNYLCVFMFFLSLSFVMDEDDGIRS</sequence>
<dbReference type="AlphaFoldDB" id="A0A0S3SBQ1"/>
<feature type="non-terminal residue" evidence="1">
    <location>
        <position position="1"/>
    </location>
</feature>
<evidence type="ECO:0000313" key="2">
    <source>
        <dbReference type="Proteomes" id="UP000291084"/>
    </source>
</evidence>
<gene>
    <name evidence="1" type="primary">Vigan.06G137700</name>
    <name evidence="1" type="ORF">VIGAN_06137700</name>
</gene>
<dbReference type="Proteomes" id="UP000291084">
    <property type="component" value="Chromosome 6"/>
</dbReference>
<organism evidence="1 2">
    <name type="scientific">Vigna angularis var. angularis</name>
    <dbReference type="NCBI Taxonomy" id="157739"/>
    <lineage>
        <taxon>Eukaryota</taxon>
        <taxon>Viridiplantae</taxon>
        <taxon>Streptophyta</taxon>
        <taxon>Embryophyta</taxon>
        <taxon>Tracheophyta</taxon>
        <taxon>Spermatophyta</taxon>
        <taxon>Magnoliopsida</taxon>
        <taxon>eudicotyledons</taxon>
        <taxon>Gunneridae</taxon>
        <taxon>Pentapetalae</taxon>
        <taxon>rosids</taxon>
        <taxon>fabids</taxon>
        <taxon>Fabales</taxon>
        <taxon>Fabaceae</taxon>
        <taxon>Papilionoideae</taxon>
        <taxon>50 kb inversion clade</taxon>
        <taxon>NPAAA clade</taxon>
        <taxon>indigoferoid/millettioid clade</taxon>
        <taxon>Phaseoleae</taxon>
        <taxon>Vigna</taxon>
    </lineage>
</organism>